<reference evidence="4" key="1">
    <citation type="submission" date="2010-07" db="EMBL/GenBank/DDBJ databases">
        <title>The genome sequence of Gaeumannomyces graminis var. tritici strain R3-111a-1.</title>
        <authorList>
            <consortium name="The Broad Institute Genome Sequencing Platform"/>
            <person name="Ma L.-J."/>
            <person name="Dead R."/>
            <person name="Young S."/>
            <person name="Zeng Q."/>
            <person name="Koehrsen M."/>
            <person name="Alvarado L."/>
            <person name="Berlin A."/>
            <person name="Chapman S.B."/>
            <person name="Chen Z."/>
            <person name="Freedman E."/>
            <person name="Gellesch M."/>
            <person name="Goldberg J."/>
            <person name="Griggs A."/>
            <person name="Gujja S."/>
            <person name="Heilman E.R."/>
            <person name="Heiman D."/>
            <person name="Hepburn T."/>
            <person name="Howarth C."/>
            <person name="Jen D."/>
            <person name="Larson L."/>
            <person name="Mehta T."/>
            <person name="Neiman D."/>
            <person name="Pearson M."/>
            <person name="Roberts A."/>
            <person name="Saif S."/>
            <person name="Shea T."/>
            <person name="Shenoy N."/>
            <person name="Sisk P."/>
            <person name="Stolte C."/>
            <person name="Sykes S."/>
            <person name="Walk T."/>
            <person name="White J."/>
            <person name="Yandava C."/>
            <person name="Haas B."/>
            <person name="Nusbaum C."/>
            <person name="Birren B."/>
        </authorList>
    </citation>
    <scope>NUCLEOTIDE SEQUENCE [LARGE SCALE GENOMIC DNA]</scope>
    <source>
        <strain evidence="4">R3-111a-1</strain>
    </source>
</reference>
<reference evidence="2" key="2">
    <citation type="submission" date="2010-07" db="EMBL/GenBank/DDBJ databases">
        <authorList>
            <consortium name="The Broad Institute Genome Sequencing Platform"/>
            <consortium name="Broad Institute Genome Sequencing Center for Infectious Disease"/>
            <person name="Ma L.-J."/>
            <person name="Dead R."/>
            <person name="Young S."/>
            <person name="Zeng Q."/>
            <person name="Koehrsen M."/>
            <person name="Alvarado L."/>
            <person name="Berlin A."/>
            <person name="Chapman S.B."/>
            <person name="Chen Z."/>
            <person name="Freedman E."/>
            <person name="Gellesch M."/>
            <person name="Goldberg J."/>
            <person name="Griggs A."/>
            <person name="Gujja S."/>
            <person name="Heilman E.R."/>
            <person name="Heiman D."/>
            <person name="Hepburn T."/>
            <person name="Howarth C."/>
            <person name="Jen D."/>
            <person name="Larson L."/>
            <person name="Mehta T."/>
            <person name="Neiman D."/>
            <person name="Pearson M."/>
            <person name="Roberts A."/>
            <person name="Saif S."/>
            <person name="Shea T."/>
            <person name="Shenoy N."/>
            <person name="Sisk P."/>
            <person name="Stolte C."/>
            <person name="Sykes S."/>
            <person name="Walk T."/>
            <person name="White J."/>
            <person name="Yandava C."/>
            <person name="Haas B."/>
            <person name="Nusbaum C."/>
            <person name="Birren B."/>
        </authorList>
    </citation>
    <scope>NUCLEOTIDE SEQUENCE</scope>
    <source>
        <strain evidence="2">R3-111a-1</strain>
    </source>
</reference>
<feature type="compositionally biased region" description="Basic and acidic residues" evidence="1">
    <location>
        <begin position="341"/>
        <end position="368"/>
    </location>
</feature>
<dbReference type="OrthoDB" id="4152802at2759"/>
<evidence type="ECO:0000313" key="3">
    <source>
        <dbReference type="EnsemblFungi" id="EJT74923"/>
    </source>
</evidence>
<evidence type="ECO:0000313" key="2">
    <source>
        <dbReference type="EMBL" id="EJT74923.1"/>
    </source>
</evidence>
<dbReference type="Proteomes" id="UP000006039">
    <property type="component" value="Unassembled WGS sequence"/>
</dbReference>
<feature type="compositionally biased region" description="Polar residues" evidence="1">
    <location>
        <begin position="490"/>
        <end position="510"/>
    </location>
</feature>
<feature type="compositionally biased region" description="Basic and acidic residues" evidence="1">
    <location>
        <begin position="174"/>
        <end position="186"/>
    </location>
</feature>
<feature type="compositionally biased region" description="Polar residues" evidence="1">
    <location>
        <begin position="274"/>
        <end position="283"/>
    </location>
</feature>
<feature type="compositionally biased region" description="Basic residues" evidence="1">
    <location>
        <begin position="475"/>
        <end position="484"/>
    </location>
</feature>
<feature type="compositionally biased region" description="Polar residues" evidence="1">
    <location>
        <begin position="527"/>
        <end position="556"/>
    </location>
</feature>
<evidence type="ECO:0000256" key="1">
    <source>
        <dbReference type="SAM" id="MobiDB-lite"/>
    </source>
</evidence>
<sequence length="872" mass="95730">MALWLFRRRTRRKRSIRTANGDDAHLPRRQTAPPTLATSTQDDVLSPLPVDAAQQLPGADAVHRRPSRLQRLTRTYSFETGRRDEMLVGRRGSTRKSKRGTAPPPPLATGSNPATSLGPRPQLPPGQEDKEAGSPMPDGGAYAPFDRVPTLYATKRDGGHLMSRKLSKRRKNSHDREREAELKALRDFTPVRPATDAWTSGRPLKKDSSRRVRSGGFAFVKNPWEREQHPSDVSLPLAESIHSSLSSDSEQVSYKVSAFDVLAPKPTLRRTANPRCTPSQSITGAAPARSDSQKRKVSGRSQIPEATLKAHKRVDDLADDLDASDLRELMERDKRRRERKREREREKIESKLARRAEKERRALAKGRESPPNLERGVLGRESLGLGIETTSAVVTSSRRRQSSGSPAKKTERRPEDAASDSPNVANDEMEESQRPLDVFHRVDSIVPEEPTSPGKEHLEEPVMPLAQERSPKVKGFLRSKKSRSKSPPSDNAQSDISGTPRNASEASYRSPMSWTSFFKWGLRTKRSSGPSSFSNTSRDSMSTQPPAQTQNISPFNVTFIPPVAAGRGPSVPKRTRSRFREDLPELPLSPPDSRIQSPDFDVVPPVIMEQDSPPAGLMPAPTAPINIPGSRRYDTPASDDMRRTPSSLFRDGVEPSPEPQQSMSLASIDSEGSWLSGRAKSGRLSSQAKQRPVQMFEGPDDDMTEAGENAGDSAGIADDEYLNRVASRSSGTGYPAAWVNNETSGELRPSGDEKDDPRWGAVSGKQPEVIRPSHAGRIKSREGLLNMVRPVTAQGDNSEPGSPTSPVSPDSNASEDVGRLQRATSINLGQSHARHISAGSARLLDLSPRSSTDIKRKSWAADNRLSETSPSV</sequence>
<feature type="compositionally biased region" description="Polar residues" evidence="1">
    <location>
        <begin position="32"/>
        <end position="43"/>
    </location>
</feature>
<dbReference type="EMBL" id="GL385398">
    <property type="protein sequence ID" value="EJT74923.1"/>
    <property type="molecule type" value="Genomic_DNA"/>
</dbReference>
<feature type="compositionally biased region" description="Basic and acidic residues" evidence="1">
    <location>
        <begin position="749"/>
        <end position="758"/>
    </location>
</feature>
<proteinExistence type="predicted"/>
<feature type="compositionally biased region" description="Polar residues" evidence="1">
    <location>
        <begin position="794"/>
        <end position="814"/>
    </location>
</feature>
<evidence type="ECO:0000313" key="4">
    <source>
        <dbReference type="Proteomes" id="UP000006039"/>
    </source>
</evidence>
<dbReference type="eggNOG" id="ENOG502S7JR">
    <property type="taxonomic scope" value="Eukaryota"/>
</dbReference>
<dbReference type="VEuPathDB" id="FungiDB:GGTG_08761"/>
<dbReference type="EnsemblFungi" id="EJT74923">
    <property type="protein sequence ID" value="EJT74923"/>
    <property type="gene ID" value="GGTG_08761"/>
</dbReference>
<dbReference type="AlphaFoldDB" id="J3P5H2"/>
<reference evidence="2" key="3">
    <citation type="submission" date="2010-09" db="EMBL/GenBank/DDBJ databases">
        <title>Annotation of Gaeumannomyces graminis var. tritici R3-111a-1.</title>
        <authorList>
            <consortium name="The Broad Institute Genome Sequencing Platform"/>
            <person name="Ma L.-J."/>
            <person name="Dead R."/>
            <person name="Young S.K."/>
            <person name="Zeng Q."/>
            <person name="Gargeya S."/>
            <person name="Fitzgerald M."/>
            <person name="Haas B."/>
            <person name="Abouelleil A."/>
            <person name="Alvarado L."/>
            <person name="Arachchi H.M."/>
            <person name="Berlin A."/>
            <person name="Brown A."/>
            <person name="Chapman S.B."/>
            <person name="Chen Z."/>
            <person name="Dunbar C."/>
            <person name="Freedman E."/>
            <person name="Gearin G."/>
            <person name="Gellesch M."/>
            <person name="Goldberg J."/>
            <person name="Griggs A."/>
            <person name="Gujja S."/>
            <person name="Heiman D."/>
            <person name="Howarth C."/>
            <person name="Larson L."/>
            <person name="Lui A."/>
            <person name="MacDonald P.J.P."/>
            <person name="Mehta T."/>
            <person name="Montmayeur A."/>
            <person name="Murphy C."/>
            <person name="Neiman D."/>
            <person name="Pearson M."/>
            <person name="Priest M."/>
            <person name="Roberts A."/>
            <person name="Saif S."/>
            <person name="Shea T."/>
            <person name="Shenoy N."/>
            <person name="Sisk P."/>
            <person name="Stolte C."/>
            <person name="Sykes S."/>
            <person name="Yandava C."/>
            <person name="Wortman J."/>
            <person name="Nusbaum C."/>
            <person name="Birren B."/>
        </authorList>
    </citation>
    <scope>NUCLEOTIDE SEQUENCE</scope>
    <source>
        <strain evidence="2">R3-111a-1</strain>
    </source>
</reference>
<reference evidence="3" key="5">
    <citation type="submission" date="2018-04" db="UniProtKB">
        <authorList>
            <consortium name="EnsemblFungi"/>
        </authorList>
    </citation>
    <scope>IDENTIFICATION</scope>
    <source>
        <strain evidence="3">R3-111a-1</strain>
    </source>
</reference>
<accession>J3P5H2</accession>
<protein>
    <submittedName>
        <fullName evidence="2 3">Uncharacterized protein</fullName>
    </submittedName>
</protein>
<organism evidence="2">
    <name type="scientific">Gaeumannomyces tritici (strain R3-111a-1)</name>
    <name type="common">Wheat and barley take-all root rot fungus</name>
    <name type="synonym">Gaeumannomyces graminis var. tritici</name>
    <dbReference type="NCBI Taxonomy" id="644352"/>
    <lineage>
        <taxon>Eukaryota</taxon>
        <taxon>Fungi</taxon>
        <taxon>Dikarya</taxon>
        <taxon>Ascomycota</taxon>
        <taxon>Pezizomycotina</taxon>
        <taxon>Sordariomycetes</taxon>
        <taxon>Sordariomycetidae</taxon>
        <taxon>Magnaporthales</taxon>
        <taxon>Magnaporthaceae</taxon>
        <taxon>Gaeumannomyces</taxon>
    </lineage>
</organism>
<feature type="compositionally biased region" description="Basic and acidic residues" evidence="1">
    <location>
        <begin position="631"/>
        <end position="643"/>
    </location>
</feature>
<feature type="compositionally biased region" description="Basic and acidic residues" evidence="1">
    <location>
        <begin position="324"/>
        <end position="333"/>
    </location>
</feature>
<dbReference type="HOGENOM" id="CLU_010101_0_0_1"/>
<gene>
    <name evidence="3" type="primary">20349219</name>
    <name evidence="2" type="ORF">GGTG_08761</name>
</gene>
<name>J3P5H2_GAET3</name>
<dbReference type="GeneID" id="20349219"/>
<reference evidence="3" key="4">
    <citation type="journal article" date="2015" name="G3 (Bethesda)">
        <title>Genome sequences of three phytopathogenic species of the Magnaporthaceae family of fungi.</title>
        <authorList>
            <person name="Okagaki L.H."/>
            <person name="Nunes C.C."/>
            <person name="Sailsbery J."/>
            <person name="Clay B."/>
            <person name="Brown D."/>
            <person name="John T."/>
            <person name="Oh Y."/>
            <person name="Young N."/>
            <person name="Fitzgerald M."/>
            <person name="Haas B.J."/>
            <person name="Zeng Q."/>
            <person name="Young S."/>
            <person name="Adiconis X."/>
            <person name="Fan L."/>
            <person name="Levin J.Z."/>
            <person name="Mitchell T.K."/>
            <person name="Okubara P.A."/>
            <person name="Farman M.L."/>
            <person name="Kohn L.M."/>
            <person name="Birren B."/>
            <person name="Ma L.-J."/>
            <person name="Dean R.A."/>
        </authorList>
    </citation>
    <scope>NUCLEOTIDE SEQUENCE</scope>
    <source>
        <strain evidence="3">R3-111a-1</strain>
    </source>
</reference>
<feature type="compositionally biased region" description="Basic residues" evidence="1">
    <location>
        <begin position="162"/>
        <end position="173"/>
    </location>
</feature>
<dbReference type="STRING" id="644352.J3P5H2"/>
<feature type="region of interest" description="Disordered" evidence="1">
    <location>
        <begin position="13"/>
        <end position="188"/>
    </location>
</feature>
<dbReference type="RefSeq" id="XP_009224867.1">
    <property type="nucleotide sequence ID" value="XM_009226603.1"/>
</dbReference>
<feature type="compositionally biased region" description="Basic and acidic residues" evidence="1">
    <location>
        <begin position="431"/>
        <end position="443"/>
    </location>
</feature>
<feature type="region of interest" description="Disordered" evidence="1">
    <location>
        <begin position="265"/>
        <end position="510"/>
    </location>
</feature>
<keyword evidence="4" id="KW-1185">Reference proteome</keyword>
<feature type="region of interest" description="Disordered" evidence="1">
    <location>
        <begin position="525"/>
        <end position="872"/>
    </location>
</feature>